<keyword evidence="7" id="KW-1185">Reference proteome</keyword>
<dbReference type="InterPro" id="IPR012677">
    <property type="entry name" value="Nucleotide-bd_a/b_plait_sf"/>
</dbReference>
<dbReference type="InterPro" id="IPR025742">
    <property type="entry name" value="CSTF2_hinge"/>
</dbReference>
<reference evidence="7" key="1">
    <citation type="submission" date="2016-02" db="EMBL/GenBank/DDBJ databases">
        <title>Comparative genomics of biotechnologically important yeasts.</title>
        <authorList>
            <consortium name="DOE Joint Genome Institute"/>
            <person name="Riley R."/>
            <person name="Haridas S."/>
            <person name="Wolfe K.H."/>
            <person name="Lopes M.R."/>
            <person name="Hittinger C.T."/>
            <person name="Goker M."/>
            <person name="Salamov A."/>
            <person name="Wisecaver J."/>
            <person name="Long T.M."/>
            <person name="Aerts A.L."/>
            <person name="Barry K."/>
            <person name="Choi C."/>
            <person name="Clum A."/>
            <person name="Coughlan A.Y."/>
            <person name="Deshpande S."/>
            <person name="Douglass A.P."/>
            <person name="Hanson S.J."/>
            <person name="Klenk H.-P."/>
            <person name="Labutti K."/>
            <person name="Lapidus A."/>
            <person name="Lindquist E."/>
            <person name="Lipzen A."/>
            <person name="Meier-Kolthoff J.P."/>
            <person name="Ohm R.A."/>
            <person name="Otillar R.P."/>
            <person name="Pangilinan J."/>
            <person name="Peng Y."/>
            <person name="Rokas A."/>
            <person name="Rosa C.A."/>
            <person name="Scheuner C."/>
            <person name="Sibirny A.A."/>
            <person name="Slot J.C."/>
            <person name="Stielow J.B."/>
            <person name="Sun H."/>
            <person name="Kurtzman C.P."/>
            <person name="Blackwell M."/>
            <person name="Jeffries T.W."/>
            <person name="Grigoriev I.V."/>
        </authorList>
    </citation>
    <scope>NUCLEOTIDE SEQUENCE [LARGE SCALE GENOMIC DNA]</scope>
    <source>
        <strain evidence="7">NRRL Y-17796</strain>
    </source>
</reference>
<dbReference type="Gene3D" id="3.30.70.330">
    <property type="match status" value="1"/>
</dbReference>
<dbReference type="EMBL" id="KV453842">
    <property type="protein sequence ID" value="ODV90560.1"/>
    <property type="molecule type" value="Genomic_DNA"/>
</dbReference>
<evidence type="ECO:0000256" key="4">
    <source>
        <dbReference type="SAM" id="MobiDB-lite"/>
    </source>
</evidence>
<dbReference type="PROSITE" id="PS50102">
    <property type="entry name" value="RRM"/>
    <property type="match status" value="1"/>
</dbReference>
<dbReference type="Gene3D" id="1.10.20.70">
    <property type="entry name" value="Transcription termination and cleavage factor, C-terminal domain"/>
    <property type="match status" value="1"/>
</dbReference>
<proteinExistence type="predicted"/>
<feature type="domain" description="RRM" evidence="5">
    <location>
        <begin position="5"/>
        <end position="83"/>
    </location>
</feature>
<evidence type="ECO:0000313" key="6">
    <source>
        <dbReference type="EMBL" id="ODV90560.1"/>
    </source>
</evidence>
<name>A0A1E4TFM7_9ASCO</name>
<sequence length="290" mass="30464">MATAQTVLVGGIPYDVTEEQLSGILSTVGPVLSCNLVFDPNTGRPTGYGFAVYRDIDTAQSAIRNLSGYAVGNGFLSVKPAGGDMPMAVQKALNSNGQNGGRGGSSAYEKFVPSAEQPLPKGVQLHNGMSASEAISKVMYAIPIPQQLEFLHSVQRQADANEDMVIKLLEAAPQLGFAIVQSLLLTELIDSQKVTELVRNNGDGSTAGSNPYLAPGAAVPAATQSAQATEPTVSAGVSDGAENAPQSIDPETQQQMIKQVLELTPEQIALLPADQQEMIRQVQQQFQNAA</sequence>
<organism evidence="6 7">
    <name type="scientific">Tortispora caseinolytica NRRL Y-17796</name>
    <dbReference type="NCBI Taxonomy" id="767744"/>
    <lineage>
        <taxon>Eukaryota</taxon>
        <taxon>Fungi</taxon>
        <taxon>Dikarya</taxon>
        <taxon>Ascomycota</taxon>
        <taxon>Saccharomycotina</taxon>
        <taxon>Trigonopsidomycetes</taxon>
        <taxon>Trigonopsidales</taxon>
        <taxon>Trigonopsidaceae</taxon>
        <taxon>Tortispora</taxon>
    </lineage>
</organism>
<dbReference type="GO" id="GO:0005847">
    <property type="term" value="C:mRNA cleavage and polyadenylation specificity factor complex"/>
    <property type="evidence" value="ECO:0007669"/>
    <property type="project" value="TreeGrafter"/>
</dbReference>
<evidence type="ECO:0000313" key="7">
    <source>
        <dbReference type="Proteomes" id="UP000095023"/>
    </source>
</evidence>
<accession>A0A1E4TFM7</accession>
<dbReference type="OrthoDB" id="15688at2759"/>
<dbReference type="SMART" id="SM00360">
    <property type="entry name" value="RRM"/>
    <property type="match status" value="1"/>
</dbReference>
<dbReference type="SUPFAM" id="SSF54928">
    <property type="entry name" value="RNA-binding domain, RBD"/>
    <property type="match status" value="1"/>
</dbReference>
<dbReference type="Proteomes" id="UP000095023">
    <property type="component" value="Unassembled WGS sequence"/>
</dbReference>
<evidence type="ECO:0000256" key="2">
    <source>
        <dbReference type="ARBA" id="ARBA00023242"/>
    </source>
</evidence>
<protein>
    <recommendedName>
        <fullName evidence="5">RRM domain-containing protein</fullName>
    </recommendedName>
</protein>
<feature type="compositionally biased region" description="Low complexity" evidence="4">
    <location>
        <begin position="214"/>
        <end position="229"/>
    </location>
</feature>
<dbReference type="PANTHER" id="PTHR45735">
    <property type="entry name" value="CLEAVAGE STIMULATION FACTOR SUBUNIT 2"/>
    <property type="match status" value="1"/>
</dbReference>
<gene>
    <name evidence="6" type="ORF">CANCADRAFT_2290</name>
</gene>
<dbReference type="GO" id="GO:0003729">
    <property type="term" value="F:mRNA binding"/>
    <property type="evidence" value="ECO:0007669"/>
    <property type="project" value="TreeGrafter"/>
</dbReference>
<evidence type="ECO:0000256" key="1">
    <source>
        <dbReference type="ARBA" id="ARBA00004123"/>
    </source>
</evidence>
<dbReference type="InterPro" id="IPR038192">
    <property type="entry name" value="CSTF_C_sf"/>
</dbReference>
<dbReference type="Gene3D" id="1.25.40.630">
    <property type="match status" value="1"/>
</dbReference>
<dbReference type="Pfam" id="PF14304">
    <property type="entry name" value="CSTF_C"/>
    <property type="match status" value="1"/>
</dbReference>
<keyword evidence="2" id="KW-0539">Nucleus</keyword>
<evidence type="ECO:0000259" key="5">
    <source>
        <dbReference type="PROSITE" id="PS50102"/>
    </source>
</evidence>
<dbReference type="Pfam" id="PF00076">
    <property type="entry name" value="RRM_1"/>
    <property type="match status" value="1"/>
</dbReference>
<dbReference type="InterPro" id="IPR035979">
    <property type="entry name" value="RBD_domain_sf"/>
</dbReference>
<keyword evidence="3" id="KW-0694">RNA-binding</keyword>
<dbReference type="InterPro" id="IPR000504">
    <property type="entry name" value="RRM_dom"/>
</dbReference>
<evidence type="ECO:0000256" key="3">
    <source>
        <dbReference type="PROSITE-ProRule" id="PRU00176"/>
    </source>
</evidence>
<dbReference type="PANTHER" id="PTHR45735:SF2">
    <property type="entry name" value="CLEAVAGE STIMULATION FACTOR SUBUNIT 2"/>
    <property type="match status" value="1"/>
</dbReference>
<feature type="region of interest" description="Disordered" evidence="4">
    <location>
        <begin position="200"/>
        <end position="250"/>
    </location>
</feature>
<dbReference type="GO" id="GO:0031124">
    <property type="term" value="P:mRNA 3'-end processing"/>
    <property type="evidence" value="ECO:0007669"/>
    <property type="project" value="InterPro"/>
</dbReference>
<dbReference type="Pfam" id="PF14327">
    <property type="entry name" value="CSTF2_hinge"/>
    <property type="match status" value="1"/>
</dbReference>
<comment type="subcellular location">
    <subcellularLocation>
        <location evidence="1">Nucleus</location>
    </subcellularLocation>
</comment>
<dbReference type="AlphaFoldDB" id="A0A1E4TFM7"/>
<dbReference type="InterPro" id="IPR026896">
    <property type="entry name" value="CSTF_C"/>
</dbReference>